<dbReference type="NCBIfam" id="TIGR00762">
    <property type="entry name" value="DegV"/>
    <property type="match status" value="1"/>
</dbReference>
<dbReference type="InterPro" id="IPR043168">
    <property type="entry name" value="DegV_C"/>
</dbReference>
<dbReference type="Gene3D" id="3.30.1180.10">
    <property type="match status" value="1"/>
</dbReference>
<dbReference type="Proteomes" id="UP000319776">
    <property type="component" value="Unassembled WGS sequence"/>
</dbReference>
<gene>
    <name evidence="2" type="ORF">FJO69_01315</name>
</gene>
<dbReference type="AlphaFoldDB" id="A0A501XB81"/>
<name>A0A501XB81_9BACT</name>
<dbReference type="GO" id="GO:0008289">
    <property type="term" value="F:lipid binding"/>
    <property type="evidence" value="ECO:0007669"/>
    <property type="project" value="UniProtKB-KW"/>
</dbReference>
<proteinExistence type="predicted"/>
<comment type="caution">
    <text evidence="2">The sequence shown here is derived from an EMBL/GenBank/DDBJ whole genome shotgun (WGS) entry which is preliminary data.</text>
</comment>
<dbReference type="InterPro" id="IPR003797">
    <property type="entry name" value="DegV"/>
</dbReference>
<evidence type="ECO:0000313" key="2">
    <source>
        <dbReference type="EMBL" id="TPE57554.1"/>
    </source>
</evidence>
<reference evidence="2 3" key="1">
    <citation type="submission" date="2019-06" db="EMBL/GenBank/DDBJ databases">
        <title>Mycoplasma falconis type strain whole genome sequence.</title>
        <authorList>
            <person name="Spergser J."/>
        </authorList>
    </citation>
    <scope>NUCLEOTIDE SEQUENCE [LARGE SCALE GENOMIC DNA]</scope>
    <source>
        <strain evidence="2 3">ATCC 51372</strain>
    </source>
</reference>
<accession>A0A501XB81</accession>
<evidence type="ECO:0000256" key="1">
    <source>
        <dbReference type="ARBA" id="ARBA00023121"/>
    </source>
</evidence>
<keyword evidence="1" id="KW-0446">Lipid-binding</keyword>
<dbReference type="EMBL" id="VFSS01000003">
    <property type="protein sequence ID" value="TPE57554.1"/>
    <property type="molecule type" value="Genomic_DNA"/>
</dbReference>
<dbReference type="PANTHER" id="PTHR33434">
    <property type="entry name" value="DEGV DOMAIN-CONTAINING PROTEIN DR_1986-RELATED"/>
    <property type="match status" value="1"/>
</dbReference>
<dbReference type="Gene3D" id="3.40.50.10170">
    <property type="match status" value="1"/>
</dbReference>
<organism evidence="2 3">
    <name type="scientific">[Mycoplasma] falconis</name>
    <dbReference type="NCBI Taxonomy" id="92403"/>
    <lineage>
        <taxon>Bacteria</taxon>
        <taxon>Bacillati</taxon>
        <taxon>Mycoplasmatota</taxon>
        <taxon>Mycoplasmoidales</taxon>
        <taxon>Metamycoplasmataceae</taxon>
        <taxon>Metamycoplasma</taxon>
    </lineage>
</organism>
<protein>
    <submittedName>
        <fullName evidence="2">DegV family protein</fullName>
    </submittedName>
</protein>
<keyword evidence="3" id="KW-1185">Reference proteome</keyword>
<dbReference type="InterPro" id="IPR050270">
    <property type="entry name" value="DegV_domain_contain"/>
</dbReference>
<dbReference type="SUPFAM" id="SSF82549">
    <property type="entry name" value="DAK1/DegV-like"/>
    <property type="match status" value="1"/>
</dbReference>
<dbReference type="OrthoDB" id="388177at2"/>
<dbReference type="PANTHER" id="PTHR33434:SF2">
    <property type="entry name" value="FATTY ACID-BINDING PROTEIN TM_1468"/>
    <property type="match status" value="1"/>
</dbReference>
<sequence>MKYKIIVDSSSGLNESQAKELGWDLLPIRCEVDNKEYQIGVDIDIDKYAEMWRANKKINALTFATPPGVAQLLVEQYQDEYDKIIIYTISNKLSSQNKNLQAQFKDNEKVFVPESNKISYLIVRDLLMFEKKIKEGKSFEEAVKHFQDNNEKLLLVPQFNDALVKGGRLSKGAAVIAKLLKIVPIIRFDNGSLEKEDIGRVFNKTLEKKVRELYEKTPTNKENIYLVVAHADNEDIAKHIEKFKEVANNYTNVVSFKLPADVSIHTGVGAVCVSFAYIDPAIKEDYFKTAKIW</sequence>
<dbReference type="PROSITE" id="PS51482">
    <property type="entry name" value="DEGV"/>
    <property type="match status" value="1"/>
</dbReference>
<dbReference type="Pfam" id="PF02645">
    <property type="entry name" value="DegV"/>
    <property type="match status" value="1"/>
</dbReference>
<evidence type="ECO:0000313" key="3">
    <source>
        <dbReference type="Proteomes" id="UP000319776"/>
    </source>
</evidence>
<dbReference type="RefSeq" id="WP_140781206.1">
    <property type="nucleotide sequence ID" value="NZ_VFSS01000003.1"/>
</dbReference>